<dbReference type="AlphaFoldDB" id="A0AAD1CL75"/>
<dbReference type="SUPFAM" id="SSF52833">
    <property type="entry name" value="Thioredoxin-like"/>
    <property type="match status" value="1"/>
</dbReference>
<dbReference type="InterPro" id="IPR000866">
    <property type="entry name" value="AhpC/TSA"/>
</dbReference>
<protein>
    <submittedName>
        <fullName evidence="2">Thioredoxin</fullName>
    </submittedName>
</protein>
<feature type="domain" description="Thioredoxin" evidence="1">
    <location>
        <begin position="15"/>
        <end position="171"/>
    </location>
</feature>
<dbReference type="PANTHER" id="PTHR43640:SF1">
    <property type="entry name" value="THIOREDOXIN-DEPENDENT PEROXIREDOXIN"/>
    <property type="match status" value="1"/>
</dbReference>
<evidence type="ECO:0000313" key="3">
    <source>
        <dbReference type="Proteomes" id="UP000262607"/>
    </source>
</evidence>
<dbReference type="PANTHER" id="PTHR43640">
    <property type="entry name" value="OS07G0260300 PROTEIN"/>
    <property type="match status" value="1"/>
</dbReference>
<dbReference type="InterPro" id="IPR047262">
    <property type="entry name" value="PRX-like1"/>
</dbReference>
<dbReference type="InterPro" id="IPR036249">
    <property type="entry name" value="Thioredoxin-like_sf"/>
</dbReference>
<dbReference type="Pfam" id="PF00578">
    <property type="entry name" value="AhpC-TSA"/>
    <property type="match status" value="1"/>
</dbReference>
<dbReference type="PROSITE" id="PS51352">
    <property type="entry name" value="THIOREDOXIN_2"/>
    <property type="match status" value="1"/>
</dbReference>
<name>A0AAD1CL75_9FLAO</name>
<dbReference type="Gene3D" id="3.40.30.10">
    <property type="entry name" value="Glutaredoxin"/>
    <property type="match status" value="1"/>
</dbReference>
<dbReference type="GO" id="GO:0016491">
    <property type="term" value="F:oxidoreductase activity"/>
    <property type="evidence" value="ECO:0007669"/>
    <property type="project" value="InterPro"/>
</dbReference>
<proteinExistence type="predicted"/>
<evidence type="ECO:0000259" key="1">
    <source>
        <dbReference type="PROSITE" id="PS51352"/>
    </source>
</evidence>
<dbReference type="CDD" id="cd02969">
    <property type="entry name" value="PRX_like1"/>
    <property type="match status" value="1"/>
</dbReference>
<gene>
    <name evidence="2" type="ORF">CPU2_163</name>
</gene>
<sequence length="194" mass="22632">MVKKIIMVITYSSNEIKKIKIKNFKLLESLSGKKKSIQDFFSDRATVIMFICNHCPYVKHINPELVRLTNDYIPKGISFLAINSNDIEKYPEDSPENMKKISHKLGYIFPYFFDEKQEVAKYYDAQCTPEFFIFNGIGDLYYHGQLDDSRPNNGIPVTGYDVRKILNSLLEYDGVKKIYPIKKPSYGCNIKWKK</sequence>
<reference evidence="2 3" key="1">
    <citation type="submission" date="2014-06" db="EMBL/GenBank/DDBJ databases">
        <title>Genome sequence of the intracellular symbiont Blattabacterium cuenoti, strain CPU2 from the wood feeding cockroach Cryptocercus punctulatus.</title>
        <authorList>
            <person name="Kinjo Y."/>
            <person name="Ohkuma M."/>
            <person name="Tokuda G."/>
        </authorList>
    </citation>
    <scope>NUCLEOTIDE SEQUENCE [LARGE SCALE GENOMIC DNA]</scope>
    <source>
        <strain evidence="2 3">CPU2</strain>
    </source>
</reference>
<organism evidence="2 3">
    <name type="scientific">Blattabacterium punctulatus CPU2</name>
    <dbReference type="NCBI Taxonomy" id="1457032"/>
    <lineage>
        <taxon>Bacteria</taxon>
        <taxon>Pseudomonadati</taxon>
        <taxon>Bacteroidota</taxon>
        <taxon>Flavobacteriia</taxon>
        <taxon>Flavobacteriales</taxon>
        <taxon>Blattabacteriaceae</taxon>
        <taxon>Blattabacterium</taxon>
    </lineage>
</organism>
<dbReference type="Proteomes" id="UP000262607">
    <property type="component" value="Chromosome"/>
</dbReference>
<accession>A0AAD1CL75</accession>
<dbReference type="EMBL" id="AP014610">
    <property type="protein sequence ID" value="BBA17672.1"/>
    <property type="molecule type" value="Genomic_DNA"/>
</dbReference>
<dbReference type="InterPro" id="IPR013766">
    <property type="entry name" value="Thioredoxin_domain"/>
</dbReference>
<dbReference type="GO" id="GO:0016209">
    <property type="term" value="F:antioxidant activity"/>
    <property type="evidence" value="ECO:0007669"/>
    <property type="project" value="InterPro"/>
</dbReference>
<evidence type="ECO:0000313" key="2">
    <source>
        <dbReference type="EMBL" id="BBA17672.1"/>
    </source>
</evidence>